<evidence type="ECO:0000313" key="9">
    <source>
        <dbReference type="Proteomes" id="UP000308365"/>
    </source>
</evidence>
<reference evidence="9" key="1">
    <citation type="journal article" date="2019" name="IScience">
        <title>Narwhal Genome Reveals Long-Term Low Genetic Diversity despite Current Large Abundance Size.</title>
        <authorList>
            <person name="Westbury M.V."/>
            <person name="Petersen B."/>
            <person name="Garde E."/>
            <person name="Heide-Jorgensen M.P."/>
            <person name="Lorenzen E.D."/>
        </authorList>
    </citation>
    <scope>NUCLEOTIDE SEQUENCE [LARGE SCALE GENOMIC DNA]</scope>
</reference>
<dbReference type="PANTHER" id="PTHR24291">
    <property type="entry name" value="CYTOCHROME P450 FAMILY 4"/>
    <property type="match status" value="1"/>
</dbReference>
<proteinExistence type="inferred from homology"/>
<dbReference type="AlphaFoldDB" id="A0A4U1EJH7"/>
<organism evidence="8 9">
    <name type="scientific">Monodon monoceros</name>
    <name type="common">Narwhal</name>
    <name type="synonym">Ceratodon monodon</name>
    <dbReference type="NCBI Taxonomy" id="40151"/>
    <lineage>
        <taxon>Eukaryota</taxon>
        <taxon>Metazoa</taxon>
        <taxon>Chordata</taxon>
        <taxon>Craniata</taxon>
        <taxon>Vertebrata</taxon>
        <taxon>Euteleostomi</taxon>
        <taxon>Mammalia</taxon>
        <taxon>Eutheria</taxon>
        <taxon>Laurasiatheria</taxon>
        <taxon>Artiodactyla</taxon>
        <taxon>Whippomorpha</taxon>
        <taxon>Cetacea</taxon>
        <taxon>Odontoceti</taxon>
        <taxon>Monodontidae</taxon>
        <taxon>Monodon</taxon>
    </lineage>
</organism>
<keyword evidence="5" id="KW-0560">Oxidoreductase</keyword>
<dbReference type="GO" id="GO:0020037">
    <property type="term" value="F:heme binding"/>
    <property type="evidence" value="ECO:0007669"/>
    <property type="project" value="InterPro"/>
</dbReference>
<dbReference type="InterPro" id="IPR002402">
    <property type="entry name" value="Cyt_P450_E_grp-II"/>
</dbReference>
<evidence type="ECO:0000256" key="3">
    <source>
        <dbReference type="ARBA" id="ARBA00022617"/>
    </source>
</evidence>
<dbReference type="GO" id="GO:0004497">
    <property type="term" value="F:monooxygenase activity"/>
    <property type="evidence" value="ECO:0007669"/>
    <property type="project" value="UniProtKB-KW"/>
</dbReference>
<dbReference type="Gene3D" id="1.10.630.10">
    <property type="entry name" value="Cytochrome P450"/>
    <property type="match status" value="1"/>
</dbReference>
<protein>
    <submittedName>
        <fullName evidence="8">Uncharacterized protein</fullName>
    </submittedName>
</protein>
<dbReference type="GO" id="GO:0005506">
    <property type="term" value="F:iron ion binding"/>
    <property type="evidence" value="ECO:0007669"/>
    <property type="project" value="InterPro"/>
</dbReference>
<dbReference type="GO" id="GO:0016705">
    <property type="term" value="F:oxidoreductase activity, acting on paired donors, with incorporation or reduction of molecular oxygen"/>
    <property type="evidence" value="ECO:0007669"/>
    <property type="project" value="InterPro"/>
</dbReference>
<evidence type="ECO:0000256" key="1">
    <source>
        <dbReference type="ARBA" id="ARBA00001971"/>
    </source>
</evidence>
<feature type="non-terminal residue" evidence="8">
    <location>
        <position position="372"/>
    </location>
</feature>
<gene>
    <name evidence="8" type="ORF">EI555_009061</name>
</gene>
<sequence>MLQLSLSWLGLGSLAASPWLLLLLVGASRLLACNLALTYTCYSNSRRPQCFPQPPKRNWFWGHLGLVSVDSRTVWGIRVDGFPEGSGMGLRDLGVTSNEEGMRLVEDLGHYFREVHLWWMGPFYSILWLVHPNFTAPLLQTTATIIPKDMFFYIFLSPWLGDKLLLSAGEKWSHHRCLLAPAFHFEILKPYMKIFTKSTDIMHAKWQCLASEGSTRMDMFEHISLMTLDSLQKCVFSFDSNCQEKPSEYIAAILELSALICLYLDLLYYLTRDVQHFHRACDLVHDFTEAVIRERHCTLISQGSQDFLKAKAKAETLDFTDVLLLARMGKNCQMRTPELRLTPSCHDTTASGLSWVVYNLAKYPEYQERCQQ</sequence>
<evidence type="ECO:0000256" key="2">
    <source>
        <dbReference type="ARBA" id="ARBA00010617"/>
    </source>
</evidence>
<dbReference type="InterPro" id="IPR050196">
    <property type="entry name" value="Cytochrome_P450_Monoox"/>
</dbReference>
<dbReference type="PRINTS" id="PR00464">
    <property type="entry name" value="EP450II"/>
</dbReference>
<dbReference type="Pfam" id="PF00067">
    <property type="entry name" value="p450"/>
    <property type="match status" value="1"/>
</dbReference>
<name>A0A4U1EJH7_MONMO</name>
<keyword evidence="6" id="KW-0408">Iron</keyword>
<dbReference type="PANTHER" id="PTHR24291:SF141">
    <property type="entry name" value="CYTOCHROME P450 CYP4F13-RELATED"/>
    <property type="match status" value="1"/>
</dbReference>
<dbReference type="EMBL" id="RWIC01001313">
    <property type="protein sequence ID" value="TKC36378.1"/>
    <property type="molecule type" value="Genomic_DNA"/>
</dbReference>
<evidence type="ECO:0000313" key="8">
    <source>
        <dbReference type="EMBL" id="TKC36378.1"/>
    </source>
</evidence>
<evidence type="ECO:0000256" key="7">
    <source>
        <dbReference type="ARBA" id="ARBA00023033"/>
    </source>
</evidence>
<comment type="similarity">
    <text evidence="2">Belongs to the cytochrome P450 family.</text>
</comment>
<dbReference type="InterPro" id="IPR036396">
    <property type="entry name" value="Cyt_P450_sf"/>
</dbReference>
<dbReference type="Proteomes" id="UP000308365">
    <property type="component" value="Unassembled WGS sequence"/>
</dbReference>
<keyword evidence="7" id="KW-0503">Monooxygenase</keyword>
<evidence type="ECO:0000256" key="6">
    <source>
        <dbReference type="ARBA" id="ARBA00023004"/>
    </source>
</evidence>
<accession>A0A4U1EJH7</accession>
<keyword evidence="3" id="KW-0349">Heme</keyword>
<evidence type="ECO:0000256" key="5">
    <source>
        <dbReference type="ARBA" id="ARBA00023002"/>
    </source>
</evidence>
<evidence type="ECO:0000256" key="4">
    <source>
        <dbReference type="ARBA" id="ARBA00022723"/>
    </source>
</evidence>
<comment type="caution">
    <text evidence="8">The sequence shown here is derived from an EMBL/GenBank/DDBJ whole genome shotgun (WGS) entry which is preliminary data.</text>
</comment>
<keyword evidence="4" id="KW-0479">Metal-binding</keyword>
<comment type="cofactor">
    <cofactor evidence="1">
        <name>heme</name>
        <dbReference type="ChEBI" id="CHEBI:30413"/>
    </cofactor>
</comment>
<dbReference type="SUPFAM" id="SSF48264">
    <property type="entry name" value="Cytochrome P450"/>
    <property type="match status" value="1"/>
</dbReference>
<dbReference type="InterPro" id="IPR001128">
    <property type="entry name" value="Cyt_P450"/>
</dbReference>